<dbReference type="RefSeq" id="WP_093688840.1">
    <property type="nucleotide sequence ID" value="NZ_FNBU01000006.1"/>
</dbReference>
<keyword evidence="2" id="KW-0238">DNA-binding</keyword>
<dbReference type="PANTHER" id="PTHR36107">
    <property type="entry name" value="SMALL, ACID-SOLUBLE SPORE PROTEIN A"/>
    <property type="match status" value="1"/>
</dbReference>
<dbReference type="InterPro" id="IPR018126">
    <property type="entry name" value="SASP_alpha/beta-type_CS"/>
</dbReference>
<feature type="compositionally biased region" description="Low complexity" evidence="3">
    <location>
        <begin position="67"/>
        <end position="87"/>
    </location>
</feature>
<proteinExistence type="inferred from homology"/>
<protein>
    <submittedName>
        <fullName evidence="4">Small, acid-soluble spore protein, alpha/beta type</fullName>
    </submittedName>
</protein>
<sequence length="93" mass="9885">MARSRKPVNPAAENALDRMKFEVASELGIAERVRQSGWNTMTSADCGRVGGHMVRRMIEQYESSLAGTSATTASTGTTTASTGTMTAKNDINS</sequence>
<feature type="region of interest" description="Disordered" evidence="3">
    <location>
        <begin position="67"/>
        <end position="93"/>
    </location>
</feature>
<dbReference type="Gene3D" id="6.10.10.80">
    <property type="entry name" value="Small, acid-soluble spore protein, alpha/beta type-like"/>
    <property type="match status" value="1"/>
</dbReference>
<dbReference type="OrthoDB" id="1683773at2"/>
<reference evidence="5" key="1">
    <citation type="submission" date="2016-10" db="EMBL/GenBank/DDBJ databases">
        <authorList>
            <person name="Varghese N."/>
            <person name="Submissions S."/>
        </authorList>
    </citation>
    <scope>NUCLEOTIDE SEQUENCE [LARGE SCALE GENOMIC DNA]</scope>
    <source>
        <strain evidence="5">DSM 23256</strain>
    </source>
</reference>
<dbReference type="PANTHER" id="PTHR36107:SF1">
    <property type="entry name" value="SMALL, ACID-SOLUBLE SPORE PROTEIN A"/>
    <property type="match status" value="1"/>
</dbReference>
<dbReference type="STRING" id="1123285.SAMN05660235_01079"/>
<evidence type="ECO:0000256" key="3">
    <source>
        <dbReference type="SAM" id="MobiDB-lite"/>
    </source>
</evidence>
<evidence type="ECO:0000256" key="1">
    <source>
        <dbReference type="ARBA" id="ARBA00005442"/>
    </source>
</evidence>
<gene>
    <name evidence="4" type="ORF">SAMN05660235_01079</name>
</gene>
<dbReference type="EMBL" id="FNBU01000006">
    <property type="protein sequence ID" value="SDF29078.1"/>
    <property type="molecule type" value="Genomic_DNA"/>
</dbReference>
<dbReference type="GO" id="GO:0003690">
    <property type="term" value="F:double-stranded DNA binding"/>
    <property type="evidence" value="ECO:0007669"/>
    <property type="project" value="InterPro"/>
</dbReference>
<keyword evidence="5" id="KW-1185">Reference proteome</keyword>
<dbReference type="GO" id="GO:0006265">
    <property type="term" value="P:DNA topological change"/>
    <property type="evidence" value="ECO:0007669"/>
    <property type="project" value="InterPro"/>
</dbReference>
<dbReference type="Proteomes" id="UP000243333">
    <property type="component" value="Unassembled WGS sequence"/>
</dbReference>
<comment type="similarity">
    <text evidence="1">Belongs to the alpha/beta-type SASP family.</text>
</comment>
<evidence type="ECO:0000313" key="4">
    <source>
        <dbReference type="EMBL" id="SDF29078.1"/>
    </source>
</evidence>
<evidence type="ECO:0000313" key="5">
    <source>
        <dbReference type="Proteomes" id="UP000243333"/>
    </source>
</evidence>
<organism evidence="4 5">
    <name type="scientific">Sporolituus thermophilus DSM 23256</name>
    <dbReference type="NCBI Taxonomy" id="1123285"/>
    <lineage>
        <taxon>Bacteria</taxon>
        <taxon>Bacillati</taxon>
        <taxon>Bacillota</taxon>
        <taxon>Negativicutes</taxon>
        <taxon>Selenomonadales</taxon>
        <taxon>Sporomusaceae</taxon>
        <taxon>Sporolituus</taxon>
    </lineage>
</organism>
<name>A0A1G7JVW2_9FIRM</name>
<dbReference type="InterPro" id="IPR001448">
    <property type="entry name" value="SASP_alpha/beta-type"/>
</dbReference>
<accession>A0A1G7JVW2</accession>
<evidence type="ECO:0000256" key="2">
    <source>
        <dbReference type="ARBA" id="ARBA00023125"/>
    </source>
</evidence>
<dbReference type="InterPro" id="IPR050847">
    <property type="entry name" value="SASP_DNA-binding"/>
</dbReference>
<dbReference type="Pfam" id="PF00269">
    <property type="entry name" value="SASP"/>
    <property type="match status" value="1"/>
</dbReference>
<dbReference type="InterPro" id="IPR038300">
    <property type="entry name" value="SASP_sf_alpha/beta"/>
</dbReference>
<dbReference type="AlphaFoldDB" id="A0A1G7JVW2"/>
<dbReference type="PROSITE" id="PS00304">
    <property type="entry name" value="SASP_1"/>
    <property type="match status" value="1"/>
</dbReference>